<reference evidence="2" key="2">
    <citation type="submission" date="2019-06" db="EMBL/GenBank/DDBJ databases">
        <title>Co-occurence of chitin degradation, pigmentation and bioactivity in marine Pseudoalteromonas.</title>
        <authorList>
            <person name="Sonnenschein E.C."/>
            <person name="Bech P.K."/>
        </authorList>
    </citation>
    <scope>NUCLEOTIDE SEQUENCE [LARGE SCALE GENOMIC DNA]</scope>
    <source>
        <strain evidence="2">S2599</strain>
    </source>
</reference>
<organism evidence="1 2">
    <name type="scientific">Pseudoalteromonas rubra</name>
    <dbReference type="NCBI Taxonomy" id="43658"/>
    <lineage>
        <taxon>Bacteria</taxon>
        <taxon>Pseudomonadati</taxon>
        <taxon>Pseudomonadota</taxon>
        <taxon>Gammaproteobacteria</taxon>
        <taxon>Alteromonadales</taxon>
        <taxon>Pseudoalteromonadaceae</taxon>
        <taxon>Pseudoalteromonas</taxon>
    </lineage>
</organism>
<dbReference type="RefSeq" id="WP_138544098.1">
    <property type="nucleotide sequence ID" value="NZ_PNCJ01000009.1"/>
</dbReference>
<name>A0A5S3X209_9GAMM</name>
<dbReference type="OrthoDB" id="9912371at2"/>
<dbReference type="EMBL" id="PNCJ01000009">
    <property type="protein sequence ID" value="TMP38379.1"/>
    <property type="molecule type" value="Genomic_DNA"/>
</dbReference>
<gene>
    <name evidence="1" type="ORF">CWB98_06505</name>
</gene>
<protein>
    <submittedName>
        <fullName evidence="1">Uncharacterized protein</fullName>
    </submittedName>
</protein>
<evidence type="ECO:0000313" key="1">
    <source>
        <dbReference type="EMBL" id="TMP38379.1"/>
    </source>
</evidence>
<reference evidence="1 2" key="1">
    <citation type="submission" date="2018-01" db="EMBL/GenBank/DDBJ databases">
        <authorList>
            <person name="Paulsen S."/>
            <person name="Gram L.K."/>
        </authorList>
    </citation>
    <scope>NUCLEOTIDE SEQUENCE [LARGE SCALE GENOMIC DNA]</scope>
    <source>
        <strain evidence="1 2">S2599</strain>
    </source>
</reference>
<dbReference type="Proteomes" id="UP000306719">
    <property type="component" value="Unassembled WGS sequence"/>
</dbReference>
<sequence>MTAPVHDEALLTQLIGQLQQDISELDYPLEPAHEACLVMLSAQLLESSLGGADQTELLEQLQLLEDFLDVCVLRQVTHG</sequence>
<proteinExistence type="predicted"/>
<comment type="caution">
    <text evidence="1">The sequence shown here is derived from an EMBL/GenBank/DDBJ whole genome shotgun (WGS) entry which is preliminary data.</text>
</comment>
<evidence type="ECO:0000313" key="2">
    <source>
        <dbReference type="Proteomes" id="UP000306719"/>
    </source>
</evidence>
<accession>A0A5S3X209</accession>
<dbReference type="AlphaFoldDB" id="A0A5S3X209"/>